<evidence type="ECO:0000256" key="1">
    <source>
        <dbReference type="ARBA" id="ARBA00012513"/>
    </source>
</evidence>
<dbReference type="Gene3D" id="3.30.200.20">
    <property type="entry name" value="Phosphorylase Kinase, domain 1"/>
    <property type="match status" value="1"/>
</dbReference>
<evidence type="ECO:0000256" key="6">
    <source>
        <dbReference type="ARBA" id="ARBA00022840"/>
    </source>
</evidence>
<evidence type="ECO:0000256" key="5">
    <source>
        <dbReference type="ARBA" id="ARBA00022777"/>
    </source>
</evidence>
<accession>B3PES1</accession>
<keyword evidence="2 8" id="KW-0723">Serine/threonine-protein kinase</keyword>
<name>B3PES1_CELJU</name>
<dbReference type="PANTHER" id="PTHR43289">
    <property type="entry name" value="MITOGEN-ACTIVATED PROTEIN KINASE KINASE KINASE 20-RELATED"/>
    <property type="match status" value="1"/>
</dbReference>
<protein>
    <recommendedName>
        <fullName evidence="1">non-specific serine/threonine protein kinase</fullName>
        <ecNumber evidence="1">2.7.11.1</ecNumber>
    </recommendedName>
</protein>
<evidence type="ECO:0000313" key="9">
    <source>
        <dbReference type="Proteomes" id="UP000001036"/>
    </source>
</evidence>
<dbReference type="InterPro" id="IPR000719">
    <property type="entry name" value="Prot_kinase_dom"/>
</dbReference>
<dbReference type="FunFam" id="1.10.510.10:FF:000021">
    <property type="entry name" value="Serine/threonine protein kinase"/>
    <property type="match status" value="1"/>
</dbReference>
<dbReference type="SUPFAM" id="SSF56436">
    <property type="entry name" value="C-type lectin-like"/>
    <property type="match status" value="1"/>
</dbReference>
<dbReference type="GO" id="GO:0005524">
    <property type="term" value="F:ATP binding"/>
    <property type="evidence" value="ECO:0007669"/>
    <property type="project" value="UniProtKB-KW"/>
</dbReference>
<dbReference type="InterPro" id="IPR042095">
    <property type="entry name" value="SUMF_sf"/>
</dbReference>
<dbReference type="Gene3D" id="1.10.510.10">
    <property type="entry name" value="Transferase(Phosphotransferase) domain 1"/>
    <property type="match status" value="1"/>
</dbReference>
<dbReference type="HOGENOM" id="CLU_012431_6_1_6"/>
<dbReference type="EMBL" id="CP000934">
    <property type="protein sequence ID" value="ACE82719.1"/>
    <property type="molecule type" value="Genomic_DNA"/>
</dbReference>
<dbReference type="CDD" id="cd14014">
    <property type="entry name" value="STKc_PknB_like"/>
    <property type="match status" value="1"/>
</dbReference>
<dbReference type="KEGG" id="cja:CJA_1645"/>
<reference evidence="8 9" key="1">
    <citation type="journal article" date="2008" name="J. Bacteriol.">
        <title>Insights into plant cell wall degradation from the genome sequence of the soil bacterium Cellvibrio japonicus.</title>
        <authorList>
            <person name="Deboy R.T."/>
            <person name="Mongodin E.F."/>
            <person name="Fouts D.E."/>
            <person name="Tailford L.E."/>
            <person name="Khouri H."/>
            <person name="Emerson J.B."/>
            <person name="Mohamoud Y."/>
            <person name="Watkins K."/>
            <person name="Henrissat B."/>
            <person name="Gilbert H.J."/>
            <person name="Nelson K.E."/>
        </authorList>
    </citation>
    <scope>NUCLEOTIDE SEQUENCE [LARGE SCALE GENOMIC DNA]</scope>
    <source>
        <strain evidence="8 9">Ueda107</strain>
    </source>
</reference>
<dbReference type="eggNOG" id="COG0515">
    <property type="taxonomic scope" value="Bacteria"/>
</dbReference>
<dbReference type="InterPro" id="IPR005532">
    <property type="entry name" value="SUMF_dom"/>
</dbReference>
<dbReference type="PROSITE" id="PS50011">
    <property type="entry name" value="PROTEIN_KINASE_DOM"/>
    <property type="match status" value="1"/>
</dbReference>
<evidence type="ECO:0000256" key="4">
    <source>
        <dbReference type="ARBA" id="ARBA00022741"/>
    </source>
</evidence>
<dbReference type="InterPro" id="IPR011009">
    <property type="entry name" value="Kinase-like_dom_sf"/>
</dbReference>
<keyword evidence="5 8" id="KW-0418">Kinase</keyword>
<dbReference type="InterPro" id="IPR008271">
    <property type="entry name" value="Ser/Thr_kinase_AS"/>
</dbReference>
<keyword evidence="6" id="KW-0067">ATP-binding</keyword>
<dbReference type="SUPFAM" id="SSF56112">
    <property type="entry name" value="Protein kinase-like (PK-like)"/>
    <property type="match status" value="1"/>
</dbReference>
<dbReference type="Gene3D" id="3.90.1580.10">
    <property type="entry name" value="paralog of FGE (formylglycine-generating enzyme)"/>
    <property type="match status" value="1"/>
</dbReference>
<dbReference type="GO" id="GO:0004674">
    <property type="term" value="F:protein serine/threonine kinase activity"/>
    <property type="evidence" value="ECO:0007669"/>
    <property type="project" value="UniProtKB-KW"/>
</dbReference>
<dbReference type="AlphaFoldDB" id="B3PES1"/>
<feature type="domain" description="Protein kinase" evidence="7">
    <location>
        <begin position="8"/>
        <end position="262"/>
    </location>
</feature>
<sequence>MALQIPGYRVIRKINQGGMSTVYLTIQISVGRVVALKVMNPQFNSDPAFSERFQREANIVGQLSHPNIVSIYDIGRHEDLNYIAMDYLPNGTVHDKMTTGISGEDALRITREIASALDHAHEKGYIHRDIKPENILFRADNSAVLSDFGVARSMALSSRMTQVGTVVGTPHYMSPEQTKGKPVDGRSDLYSLGVVLFEMLTGSVPYQGDEAVTIALKHISAPIPKLPLQYLAYQKLIDKLLAKDPEQRFQRGRDLVAAIEELEKSAGQVSLSAPTHPVDMSVITLASALLNATLNALRWRWNRLCSLRWQPGRGFYLRQPTKVTEIFFNEQQEALENSRQARDEQETRVHASLERTARLGPGLLLAAGIVALAGASVYWGFNASNDETAPIESMARTAVSSANGATTVASETTTVEAVIPPTGESLADASETSSIAVENALPETQVDAAAVSSETAPALEDQAQEEKIITYALEVLPVPANARVRIMNIPERYQPGMLLPAGRYDLEVSHPGYDTYRNWIDLNDQSLTANITLKPSIKPGTELTSTLTAAIRSQGPEMISIPAGSFYMGDKNDTIAMPVRRISLRAFAISKYEITFDDYDIFAQATNRALPGDNKWGRGNRPAINISYEDALAYTTWLSQTTGKRYRLPTEAEWEYVARANSQTRYWWGDDERDGAGRANCRRGCNSKFSGLFGSKTAPVGSYPANGFGVFDTAGNVSEWVQDCYTDNYSLAPKNGQAYEVKNCQARVVRGGSAKHNIQQLGSAIRDYYPPSVFSEHLGFRVVMEL</sequence>
<keyword evidence="4" id="KW-0547">Nucleotide-binding</keyword>
<dbReference type="RefSeq" id="WP_012487269.1">
    <property type="nucleotide sequence ID" value="NC_010995.1"/>
</dbReference>
<evidence type="ECO:0000313" key="8">
    <source>
        <dbReference type="EMBL" id="ACE82719.1"/>
    </source>
</evidence>
<dbReference type="Pfam" id="PF00069">
    <property type="entry name" value="Pkinase"/>
    <property type="match status" value="1"/>
</dbReference>
<dbReference type="OrthoDB" id="9801841at2"/>
<dbReference type="eggNOG" id="COG1262">
    <property type="taxonomic scope" value="Bacteria"/>
</dbReference>
<dbReference type="EC" id="2.7.11.1" evidence="1"/>
<dbReference type="Proteomes" id="UP000001036">
    <property type="component" value="Chromosome"/>
</dbReference>
<evidence type="ECO:0000256" key="3">
    <source>
        <dbReference type="ARBA" id="ARBA00022679"/>
    </source>
</evidence>
<dbReference type="STRING" id="498211.CJA_1645"/>
<evidence type="ECO:0000256" key="2">
    <source>
        <dbReference type="ARBA" id="ARBA00022527"/>
    </source>
</evidence>
<keyword evidence="9" id="KW-1185">Reference proteome</keyword>
<dbReference type="InterPro" id="IPR016187">
    <property type="entry name" value="CTDL_fold"/>
</dbReference>
<keyword evidence="3" id="KW-0808">Transferase</keyword>
<dbReference type="PANTHER" id="PTHR43289:SF6">
    <property type="entry name" value="SERINE_THREONINE-PROTEIN KINASE NEKL-3"/>
    <property type="match status" value="1"/>
</dbReference>
<dbReference type="PROSITE" id="PS00108">
    <property type="entry name" value="PROTEIN_KINASE_ST"/>
    <property type="match status" value="1"/>
</dbReference>
<dbReference type="Pfam" id="PF03781">
    <property type="entry name" value="FGE-sulfatase"/>
    <property type="match status" value="1"/>
</dbReference>
<organism evidence="8 9">
    <name type="scientific">Cellvibrio japonicus (strain Ueda107)</name>
    <name type="common">Pseudomonas fluorescens subsp. cellulosa</name>
    <dbReference type="NCBI Taxonomy" id="498211"/>
    <lineage>
        <taxon>Bacteria</taxon>
        <taxon>Pseudomonadati</taxon>
        <taxon>Pseudomonadota</taxon>
        <taxon>Gammaproteobacteria</taxon>
        <taxon>Cellvibrionales</taxon>
        <taxon>Cellvibrionaceae</taxon>
        <taxon>Cellvibrio</taxon>
    </lineage>
</organism>
<evidence type="ECO:0000259" key="7">
    <source>
        <dbReference type="PROSITE" id="PS50011"/>
    </source>
</evidence>
<dbReference type="SMART" id="SM00220">
    <property type="entry name" value="S_TKc"/>
    <property type="match status" value="1"/>
</dbReference>
<gene>
    <name evidence="8" type="primary">ppkA</name>
    <name evidence="8" type="ordered locus">CJA_1645</name>
</gene>
<proteinExistence type="predicted"/>